<feature type="domain" description="CAAX prenyl protease 2/Lysostaphin resistance protein A-like" evidence="2">
    <location>
        <begin position="144"/>
        <end position="229"/>
    </location>
</feature>
<feature type="transmembrane region" description="Helical" evidence="1">
    <location>
        <begin position="60"/>
        <end position="77"/>
    </location>
</feature>
<dbReference type="EMBL" id="NVIY01000034">
    <property type="protein sequence ID" value="PGD32819.1"/>
    <property type="molecule type" value="Genomic_DNA"/>
</dbReference>
<dbReference type="PANTHER" id="PTHR36435:SF1">
    <property type="entry name" value="CAAX AMINO TERMINAL PROTEASE FAMILY PROTEIN"/>
    <property type="match status" value="1"/>
</dbReference>
<evidence type="ECO:0000259" key="2">
    <source>
        <dbReference type="Pfam" id="PF02517"/>
    </source>
</evidence>
<feature type="transmembrane region" description="Helical" evidence="1">
    <location>
        <begin position="98"/>
        <end position="120"/>
    </location>
</feature>
<keyword evidence="3" id="KW-0645">Protease</keyword>
<accession>A0A2B6GVB3</accession>
<dbReference type="RefSeq" id="WP_098707919.1">
    <property type="nucleotide sequence ID" value="NZ_NVID01000070.1"/>
</dbReference>
<feature type="transmembrane region" description="Helical" evidence="1">
    <location>
        <begin position="140"/>
        <end position="157"/>
    </location>
</feature>
<dbReference type="AlphaFoldDB" id="A0A2B6GVB3"/>
<proteinExistence type="predicted"/>
<comment type="caution">
    <text evidence="3">The sequence shown here is derived from an EMBL/GenBank/DDBJ whole genome shotgun (WGS) entry which is preliminary data.</text>
</comment>
<sequence>MTEVLLNVNNKENKVSFFSYKNLLVTFLSVLGFSFLSGMFLALVAGIYGEEAVKNITQGYYILVIDAIVTMLVVLFYKPARNFITDIWNVSVLKLPKTYGYILLGFIVIFISQYATLSLLGFESAEQQRNQLGVASLQNSVIQNIIYIFSIAFITPIKEELMYRGILYRFLEQRHNFIVGILVSSLVFGLSHGGLPITATIMGIVFVILYKKTNSILPSIILHVIWNLIVSIITILSY</sequence>
<dbReference type="GO" id="GO:0004175">
    <property type="term" value="F:endopeptidase activity"/>
    <property type="evidence" value="ECO:0007669"/>
    <property type="project" value="UniProtKB-ARBA"/>
</dbReference>
<organism evidence="3 4">
    <name type="scientific">Bacillus wiedmannii</name>
    <dbReference type="NCBI Taxonomy" id="1890302"/>
    <lineage>
        <taxon>Bacteria</taxon>
        <taxon>Bacillati</taxon>
        <taxon>Bacillota</taxon>
        <taxon>Bacilli</taxon>
        <taxon>Bacillales</taxon>
        <taxon>Bacillaceae</taxon>
        <taxon>Bacillus</taxon>
        <taxon>Bacillus cereus group</taxon>
    </lineage>
</organism>
<keyword evidence="1" id="KW-0812">Transmembrane</keyword>
<feature type="transmembrane region" description="Helical" evidence="1">
    <location>
        <begin position="177"/>
        <end position="210"/>
    </location>
</feature>
<dbReference type="InterPro" id="IPR052710">
    <property type="entry name" value="CAAX_protease"/>
</dbReference>
<keyword evidence="1" id="KW-1133">Transmembrane helix</keyword>
<dbReference type="PANTHER" id="PTHR36435">
    <property type="entry name" value="SLR1288 PROTEIN"/>
    <property type="match status" value="1"/>
</dbReference>
<feature type="transmembrane region" description="Helical" evidence="1">
    <location>
        <begin position="216"/>
        <end position="236"/>
    </location>
</feature>
<dbReference type="GO" id="GO:0080120">
    <property type="term" value="P:CAAX-box protein maturation"/>
    <property type="evidence" value="ECO:0007669"/>
    <property type="project" value="UniProtKB-ARBA"/>
</dbReference>
<keyword evidence="1" id="KW-0472">Membrane</keyword>
<feature type="transmembrane region" description="Helical" evidence="1">
    <location>
        <begin position="23"/>
        <end position="48"/>
    </location>
</feature>
<dbReference type="GO" id="GO:0006508">
    <property type="term" value="P:proteolysis"/>
    <property type="evidence" value="ECO:0007669"/>
    <property type="project" value="UniProtKB-KW"/>
</dbReference>
<reference evidence="3 4" key="1">
    <citation type="submission" date="2017-09" db="EMBL/GenBank/DDBJ databases">
        <title>Large-scale bioinformatics analysis of Bacillus genomes uncovers conserved roles of natural products in bacterial physiology.</title>
        <authorList>
            <consortium name="Agbiome Team Llc"/>
            <person name="Bleich R.M."/>
            <person name="Grubbs K.J."/>
            <person name="Santa Maria K.C."/>
            <person name="Allen S.E."/>
            <person name="Farag S."/>
            <person name="Shank E.A."/>
            <person name="Bowers A."/>
        </authorList>
    </citation>
    <scope>NUCLEOTIDE SEQUENCE [LARGE SCALE GENOMIC DNA]</scope>
    <source>
        <strain evidence="3 4">AFS065610</strain>
    </source>
</reference>
<dbReference type="GO" id="GO:0008237">
    <property type="term" value="F:metallopeptidase activity"/>
    <property type="evidence" value="ECO:0007669"/>
    <property type="project" value="UniProtKB-KW"/>
</dbReference>
<gene>
    <name evidence="3" type="ORF">COM27_19365</name>
</gene>
<keyword evidence="3" id="KW-0482">Metalloprotease</keyword>
<evidence type="ECO:0000313" key="3">
    <source>
        <dbReference type="EMBL" id="PGD32819.1"/>
    </source>
</evidence>
<dbReference type="Pfam" id="PF02517">
    <property type="entry name" value="Rce1-like"/>
    <property type="match status" value="1"/>
</dbReference>
<dbReference type="Proteomes" id="UP000223472">
    <property type="component" value="Unassembled WGS sequence"/>
</dbReference>
<name>A0A2B6GVB3_9BACI</name>
<keyword evidence="3" id="KW-0378">Hydrolase</keyword>
<protein>
    <submittedName>
        <fullName evidence="3">CPBP family intramembrane metalloprotease</fullName>
    </submittedName>
</protein>
<evidence type="ECO:0000256" key="1">
    <source>
        <dbReference type="SAM" id="Phobius"/>
    </source>
</evidence>
<evidence type="ECO:0000313" key="4">
    <source>
        <dbReference type="Proteomes" id="UP000223472"/>
    </source>
</evidence>
<dbReference type="InterPro" id="IPR003675">
    <property type="entry name" value="Rce1/LyrA-like_dom"/>
</dbReference>